<reference evidence="1 2" key="1">
    <citation type="submission" date="2018-05" db="EMBL/GenBank/DDBJ databases">
        <title>A metagenomic window into the 2 km-deep terrestrial subsurface aquifer revealed taxonomically and functionally diverse microbial community comprising novel uncultured bacterial lineages.</title>
        <authorList>
            <person name="Kadnikov V.V."/>
            <person name="Mardanov A.V."/>
            <person name="Beletsky A.V."/>
            <person name="Banks D."/>
            <person name="Pimenov N.V."/>
            <person name="Frank Y.A."/>
            <person name="Karnachuk O.V."/>
            <person name="Ravin N.V."/>
        </authorList>
    </citation>
    <scope>NUCLEOTIDE SEQUENCE [LARGE SCALE GENOMIC DNA]</scope>
    <source>
        <strain evidence="1">BY5</strain>
    </source>
</reference>
<dbReference type="AlphaFoldDB" id="A0A367ZI55"/>
<dbReference type="EMBL" id="QOQW01000033">
    <property type="protein sequence ID" value="RCK77774.1"/>
    <property type="molecule type" value="Genomic_DNA"/>
</dbReference>
<accession>A0A367ZI55</accession>
<evidence type="ECO:0000313" key="1">
    <source>
        <dbReference type="EMBL" id="RCK77774.1"/>
    </source>
</evidence>
<sequence>MLMNREARVREAARLGIILPSQGGEYPQSGQTLKKMGSLLSELAERAPDATPINFGFYPG</sequence>
<comment type="caution">
    <text evidence="1">The sequence shown here is derived from an EMBL/GenBank/DDBJ whole genome shotgun (WGS) entry which is preliminary data.</text>
</comment>
<name>A0A367ZI55_9BACT</name>
<proteinExistence type="predicted"/>
<organism evidence="1 2">
    <name type="scientific">Candidatus Ozemobacter sibiricus</name>
    <dbReference type="NCBI Taxonomy" id="2268124"/>
    <lineage>
        <taxon>Bacteria</taxon>
        <taxon>Candidatus Ozemobacteria</taxon>
        <taxon>Candidatus Ozemobacterales</taxon>
        <taxon>Candidatus Ozemobacteraceae</taxon>
        <taxon>Candidatus Ozemobacter</taxon>
    </lineage>
</organism>
<gene>
    <name evidence="1" type="ORF">OZSIB_2832</name>
</gene>
<protein>
    <submittedName>
        <fullName evidence="1">Uncharacterized protein</fullName>
    </submittedName>
</protein>
<dbReference type="Proteomes" id="UP000252355">
    <property type="component" value="Unassembled WGS sequence"/>
</dbReference>
<evidence type="ECO:0000313" key="2">
    <source>
        <dbReference type="Proteomes" id="UP000252355"/>
    </source>
</evidence>